<dbReference type="InterPro" id="IPR004329">
    <property type="entry name" value="CcmE"/>
</dbReference>
<evidence type="ECO:0000256" key="10">
    <source>
        <dbReference type="HAMAP-Rule" id="MF_01959"/>
    </source>
</evidence>
<keyword evidence="12" id="KW-1185">Reference proteome</keyword>
<dbReference type="SUPFAM" id="SSF82093">
    <property type="entry name" value="Heme chaperone CcmE"/>
    <property type="match status" value="1"/>
</dbReference>
<keyword evidence="10" id="KW-1003">Cell membrane</keyword>
<keyword evidence="2 10" id="KW-0349">Heme</keyword>
<dbReference type="PANTHER" id="PTHR34128:SF2">
    <property type="entry name" value="CYTOCHROME C-TYPE BIOGENESIS PROTEIN CCME HOMOLOG, MITOCHONDRIAL"/>
    <property type="match status" value="1"/>
</dbReference>
<keyword evidence="9 10" id="KW-0472">Membrane</keyword>
<evidence type="ECO:0000313" key="11">
    <source>
        <dbReference type="EMBL" id="MFB9887533.1"/>
    </source>
</evidence>
<sequence length="149" mass="15936">MNVKRQRRLVAVLLLVLGVAIAVGLTLYALSQNINLFYSPAQIVAGEAPAGVRIRAGGMVVDGSVQRDPQSLLVRFELTDYDKIIAVEFSGILPDLFREGQGIVALGSMNEQGVFIADEVLAKHDENYMPPEVAEALKASEAAAANKGN</sequence>
<keyword evidence="5 10" id="KW-0201">Cytochrome c-type biogenesis</keyword>
<comment type="function">
    <text evidence="10">Heme chaperone required for the biogenesis of c-type cytochromes. Transiently binds heme delivered by CcmC and transfers the heme to apo-cytochromes in a process facilitated by CcmF and CcmH.</text>
</comment>
<name>A0ABV5ZFZ0_9GAMM</name>
<dbReference type="PANTHER" id="PTHR34128">
    <property type="entry name" value="CYTOCHROME C-TYPE BIOGENESIS PROTEIN CCME HOMOLOG, MITOCHONDRIAL"/>
    <property type="match status" value="1"/>
</dbReference>
<reference evidence="11 12" key="1">
    <citation type="submission" date="2024-09" db="EMBL/GenBank/DDBJ databases">
        <authorList>
            <person name="Sun Q."/>
            <person name="Mori K."/>
        </authorList>
    </citation>
    <scope>NUCLEOTIDE SEQUENCE [LARGE SCALE GENOMIC DNA]</scope>
    <source>
        <strain evidence="11 12">ATCC 51285</strain>
    </source>
</reference>
<dbReference type="EMBL" id="JBHLZN010000005">
    <property type="protein sequence ID" value="MFB9887533.1"/>
    <property type="molecule type" value="Genomic_DNA"/>
</dbReference>
<feature type="topological domain" description="Extracellular" evidence="10">
    <location>
        <begin position="30"/>
        <end position="149"/>
    </location>
</feature>
<evidence type="ECO:0000256" key="4">
    <source>
        <dbReference type="ARBA" id="ARBA00022723"/>
    </source>
</evidence>
<dbReference type="NCBIfam" id="NF009729">
    <property type="entry name" value="PRK13254.1-3"/>
    <property type="match status" value="1"/>
</dbReference>
<accession>A0ABV5ZFZ0</accession>
<evidence type="ECO:0000256" key="7">
    <source>
        <dbReference type="ARBA" id="ARBA00022989"/>
    </source>
</evidence>
<comment type="caution">
    <text evidence="11">The sequence shown here is derived from an EMBL/GenBank/DDBJ whole genome shotgun (WGS) entry which is preliminary data.</text>
</comment>
<comment type="similarity">
    <text evidence="10">Belongs to the CcmE/CycJ family.</text>
</comment>
<evidence type="ECO:0000256" key="6">
    <source>
        <dbReference type="ARBA" id="ARBA00022968"/>
    </source>
</evidence>
<keyword evidence="6 10" id="KW-0735">Signal-anchor</keyword>
<dbReference type="Proteomes" id="UP001589628">
    <property type="component" value="Unassembled WGS sequence"/>
</dbReference>
<keyword evidence="7 10" id="KW-1133">Transmembrane helix</keyword>
<dbReference type="NCBIfam" id="NF009638">
    <property type="entry name" value="PRK13165.1"/>
    <property type="match status" value="1"/>
</dbReference>
<dbReference type="NCBIfam" id="NF009731">
    <property type="entry name" value="PRK13254.1-5"/>
    <property type="match status" value="1"/>
</dbReference>
<comment type="subcellular location">
    <subcellularLocation>
        <location evidence="10">Cell membrane</location>
        <topology evidence="10">Single-pass type II membrane protein</topology>
    </subcellularLocation>
    <subcellularLocation>
        <location evidence="1">Membrane</location>
    </subcellularLocation>
</comment>
<evidence type="ECO:0000256" key="8">
    <source>
        <dbReference type="ARBA" id="ARBA00023004"/>
    </source>
</evidence>
<feature type="binding site" description="axial binding residue" evidence="10">
    <location>
        <position position="128"/>
    </location>
    <ligand>
        <name>heme</name>
        <dbReference type="ChEBI" id="CHEBI:30413"/>
    </ligand>
    <ligandPart>
        <name>Fe</name>
        <dbReference type="ChEBI" id="CHEBI:18248"/>
    </ligandPart>
</feature>
<keyword evidence="3 10" id="KW-0812">Transmembrane</keyword>
<dbReference type="NCBIfam" id="NF009727">
    <property type="entry name" value="PRK13254.1-1"/>
    <property type="match status" value="1"/>
</dbReference>
<protein>
    <recommendedName>
        <fullName evidence="10">Cytochrome c-type biogenesis protein CcmE</fullName>
    </recommendedName>
    <alternativeName>
        <fullName evidence="10">Cytochrome c maturation protein E</fullName>
    </alternativeName>
    <alternativeName>
        <fullName evidence="10">Heme chaperone CcmE</fullName>
    </alternativeName>
</protein>
<evidence type="ECO:0000256" key="1">
    <source>
        <dbReference type="ARBA" id="ARBA00004370"/>
    </source>
</evidence>
<keyword evidence="4 10" id="KW-0479">Metal-binding</keyword>
<gene>
    <name evidence="10 11" type="primary">ccmE</name>
    <name evidence="10" type="synonym">cycJ</name>
    <name evidence="11" type="ORF">ACFFLH_14020</name>
</gene>
<evidence type="ECO:0000256" key="5">
    <source>
        <dbReference type="ARBA" id="ARBA00022748"/>
    </source>
</evidence>
<dbReference type="Pfam" id="PF03100">
    <property type="entry name" value="CcmE"/>
    <property type="match status" value="1"/>
</dbReference>
<evidence type="ECO:0000313" key="12">
    <source>
        <dbReference type="Proteomes" id="UP001589628"/>
    </source>
</evidence>
<dbReference type="RefSeq" id="WP_027312700.1">
    <property type="nucleotide sequence ID" value="NZ_JAUESS010000008.1"/>
</dbReference>
<dbReference type="InterPro" id="IPR036127">
    <property type="entry name" value="CcmE-like_sf"/>
</dbReference>
<dbReference type="Gene3D" id="2.40.50.140">
    <property type="entry name" value="Nucleic acid-binding proteins"/>
    <property type="match status" value="1"/>
</dbReference>
<feature type="topological domain" description="Cytoplasmic" evidence="10">
    <location>
        <begin position="1"/>
        <end position="8"/>
    </location>
</feature>
<feature type="binding site" description="covalent" evidence="10">
    <location>
        <position position="124"/>
    </location>
    <ligand>
        <name>heme</name>
        <dbReference type="ChEBI" id="CHEBI:30413"/>
    </ligand>
</feature>
<evidence type="ECO:0000256" key="3">
    <source>
        <dbReference type="ARBA" id="ARBA00022692"/>
    </source>
</evidence>
<evidence type="ECO:0000256" key="9">
    <source>
        <dbReference type="ARBA" id="ARBA00023136"/>
    </source>
</evidence>
<organism evidence="11 12">
    <name type="scientific">Balneatrix alpica</name>
    <dbReference type="NCBI Taxonomy" id="75684"/>
    <lineage>
        <taxon>Bacteria</taxon>
        <taxon>Pseudomonadati</taxon>
        <taxon>Pseudomonadota</taxon>
        <taxon>Gammaproteobacteria</taxon>
        <taxon>Oceanospirillales</taxon>
        <taxon>Balneatrichaceae</taxon>
        <taxon>Balneatrix</taxon>
    </lineage>
</organism>
<dbReference type="HAMAP" id="MF_01959">
    <property type="entry name" value="CcmE"/>
    <property type="match status" value="1"/>
</dbReference>
<dbReference type="InterPro" id="IPR012340">
    <property type="entry name" value="NA-bd_OB-fold"/>
</dbReference>
<keyword evidence="8 10" id="KW-0408">Iron</keyword>
<proteinExistence type="inferred from homology"/>
<evidence type="ECO:0000256" key="2">
    <source>
        <dbReference type="ARBA" id="ARBA00022617"/>
    </source>
</evidence>